<name>A0AAD9AA11_9PEZI</name>
<keyword evidence="1" id="KW-0812">Transmembrane</keyword>
<evidence type="ECO:0000256" key="1">
    <source>
        <dbReference type="SAM" id="Phobius"/>
    </source>
</evidence>
<keyword evidence="3" id="KW-1185">Reference proteome</keyword>
<feature type="transmembrane region" description="Helical" evidence="1">
    <location>
        <begin position="85"/>
        <end position="105"/>
    </location>
</feature>
<evidence type="ECO:0000313" key="2">
    <source>
        <dbReference type="EMBL" id="KAK1844268.1"/>
    </source>
</evidence>
<feature type="transmembrane region" description="Helical" evidence="1">
    <location>
        <begin position="56"/>
        <end position="79"/>
    </location>
</feature>
<comment type="caution">
    <text evidence="2">The sequence shown here is derived from an EMBL/GenBank/DDBJ whole genome shotgun (WGS) entry which is preliminary data.</text>
</comment>
<feature type="transmembrane region" description="Helical" evidence="1">
    <location>
        <begin position="161"/>
        <end position="185"/>
    </location>
</feature>
<evidence type="ECO:0000313" key="3">
    <source>
        <dbReference type="Proteomes" id="UP001243330"/>
    </source>
</evidence>
<accession>A0AAD9AA11</accession>
<feature type="transmembrane region" description="Helical" evidence="1">
    <location>
        <begin position="24"/>
        <end position="44"/>
    </location>
</feature>
<proteinExistence type="predicted"/>
<gene>
    <name evidence="2" type="ORF">CCHR01_13119</name>
</gene>
<dbReference type="EMBL" id="JAQOWY010000319">
    <property type="protein sequence ID" value="KAK1844268.1"/>
    <property type="molecule type" value="Genomic_DNA"/>
</dbReference>
<dbReference type="AlphaFoldDB" id="A0AAD9AA11"/>
<feature type="transmembrane region" description="Helical" evidence="1">
    <location>
        <begin position="117"/>
        <end position="141"/>
    </location>
</feature>
<organism evidence="2 3">
    <name type="scientific">Colletotrichum chrysophilum</name>
    <dbReference type="NCBI Taxonomy" id="1836956"/>
    <lineage>
        <taxon>Eukaryota</taxon>
        <taxon>Fungi</taxon>
        <taxon>Dikarya</taxon>
        <taxon>Ascomycota</taxon>
        <taxon>Pezizomycotina</taxon>
        <taxon>Sordariomycetes</taxon>
        <taxon>Hypocreomycetidae</taxon>
        <taxon>Glomerellales</taxon>
        <taxon>Glomerellaceae</taxon>
        <taxon>Colletotrichum</taxon>
        <taxon>Colletotrichum gloeosporioides species complex</taxon>
    </lineage>
</organism>
<protein>
    <submittedName>
        <fullName evidence="2">Uncharacterized protein</fullName>
    </submittedName>
</protein>
<reference evidence="2" key="1">
    <citation type="submission" date="2023-01" db="EMBL/GenBank/DDBJ databases">
        <title>Colletotrichum chrysophilum M932 genome sequence.</title>
        <authorList>
            <person name="Baroncelli R."/>
        </authorList>
    </citation>
    <scope>NUCLEOTIDE SEQUENCE</scope>
    <source>
        <strain evidence="2">M932</strain>
    </source>
</reference>
<keyword evidence="1" id="KW-0472">Membrane</keyword>
<dbReference type="Proteomes" id="UP001243330">
    <property type="component" value="Unassembled WGS sequence"/>
</dbReference>
<sequence length="259" mass="28567">MSNATSSPNDLNIVAIIDNHRWKLLYIFITGCTLSVCVFGRSLYEQHKRKALSWDNAVIGLSLIFAIVMQVLAITPVRAEIQLKMATALFVLSKSLSSTYVLLLLRRIGNQVVRPILTHFTIVVVAVAIIASALGVVAPLAGCIISETASEAFCHPMEPVFLAAIAFDIFKGIWIFAFSTYVLVFPSHSGIPIARNLRRRMLPLAFVFLGLTYVPLDSDVLQDAKGFLRSTVIRTYVLVQIANPHHDLTRNVATGITWS</sequence>
<keyword evidence="1" id="KW-1133">Transmembrane helix</keyword>